<evidence type="ECO:0000259" key="6">
    <source>
        <dbReference type="PROSITE" id="PS51886"/>
    </source>
</evidence>
<dbReference type="Pfam" id="PF07534">
    <property type="entry name" value="TLD"/>
    <property type="match status" value="1"/>
</dbReference>
<reference evidence="7 8" key="1">
    <citation type="journal article" date="2020" name="G3 (Bethesda)">
        <title>Improved Reference Genome for Cyclotella cryptica CCMP332, a Model for Cell Wall Morphogenesis, Salinity Adaptation, and Lipid Production in Diatoms (Bacillariophyta).</title>
        <authorList>
            <person name="Roberts W.R."/>
            <person name="Downey K.M."/>
            <person name="Ruck E.C."/>
            <person name="Traller J.C."/>
            <person name="Alverson A.J."/>
        </authorList>
    </citation>
    <scope>NUCLEOTIDE SEQUENCE [LARGE SCALE GENOMIC DNA]</scope>
    <source>
        <strain evidence="7 8">CCMP332</strain>
    </source>
</reference>
<dbReference type="PROSITE" id="PS51886">
    <property type="entry name" value="TLDC"/>
    <property type="match status" value="1"/>
</dbReference>
<evidence type="ECO:0000313" key="8">
    <source>
        <dbReference type="Proteomes" id="UP001516023"/>
    </source>
</evidence>
<proteinExistence type="inferred from homology"/>
<evidence type="ECO:0000313" key="7">
    <source>
        <dbReference type="EMBL" id="KAL3804064.1"/>
    </source>
</evidence>
<dbReference type="Proteomes" id="UP001516023">
    <property type="component" value="Unassembled WGS sequence"/>
</dbReference>
<comment type="subcellular location">
    <subcellularLocation>
        <location evidence="1">Mitochondrion</location>
    </subcellularLocation>
</comment>
<comment type="caution">
    <text evidence="7">The sequence shown here is derived from an EMBL/GenBank/DDBJ whole genome shotgun (WGS) entry which is preliminary data.</text>
</comment>
<evidence type="ECO:0000256" key="5">
    <source>
        <dbReference type="SAM" id="MobiDB-lite"/>
    </source>
</evidence>
<dbReference type="AlphaFoldDB" id="A0ABD3QV47"/>
<gene>
    <name evidence="7" type="ORF">HJC23_006455</name>
</gene>
<sequence>MPRETANTDFRVISEMDCFLQEPLFDMENDYGFYDDLEDTESGDESSSNGSGVHENRSTNHDPSQILTPSIIQQLSLHNQKWDCLFSSSRDGPSFGTFMRQVRGHARTLVVAKADDGKIYGAYATDPWSGRHSSRGGAETTSFLFVVPSSNVKKGQMSPLAQPSSHASFGSFIPGLDKNLLSSSPTSSMDFDIASLSLASKRTANIGAAIDILTSSDTSCGFKQMCQLGNKFLCISGGDVSLAIQDSFSHGTIEGSPMDRREFNILGFEVHAVLDN</sequence>
<dbReference type="GO" id="GO:0005739">
    <property type="term" value="C:mitochondrion"/>
    <property type="evidence" value="ECO:0007669"/>
    <property type="project" value="UniProtKB-SubCell"/>
</dbReference>
<accession>A0ABD3QV47</accession>
<comment type="similarity">
    <text evidence="2">Belongs to the OXR1 family.</text>
</comment>
<keyword evidence="3" id="KW-0496">Mitochondrion</keyword>
<feature type="region of interest" description="Disordered" evidence="5">
    <location>
        <begin position="35"/>
        <end position="64"/>
    </location>
</feature>
<organism evidence="7 8">
    <name type="scientific">Cyclotella cryptica</name>
    <dbReference type="NCBI Taxonomy" id="29204"/>
    <lineage>
        <taxon>Eukaryota</taxon>
        <taxon>Sar</taxon>
        <taxon>Stramenopiles</taxon>
        <taxon>Ochrophyta</taxon>
        <taxon>Bacillariophyta</taxon>
        <taxon>Coscinodiscophyceae</taxon>
        <taxon>Thalassiosirophycidae</taxon>
        <taxon>Stephanodiscales</taxon>
        <taxon>Stephanodiscaceae</taxon>
        <taxon>Cyclotella</taxon>
    </lineage>
</organism>
<keyword evidence="8" id="KW-1185">Reference proteome</keyword>
<feature type="compositionally biased region" description="Acidic residues" evidence="5">
    <location>
        <begin position="35"/>
        <end position="44"/>
    </location>
</feature>
<feature type="domain" description="TLDc" evidence="6">
    <location>
        <begin position="57"/>
        <end position="274"/>
    </location>
</feature>
<evidence type="ECO:0000256" key="4">
    <source>
        <dbReference type="ARBA" id="ARBA00040604"/>
    </source>
</evidence>
<dbReference type="PANTHER" id="PTHR23354">
    <property type="entry name" value="NUCLEOLAR PROTEIN 7/ESTROGEN RECEPTOR COACTIVATOR-RELATED"/>
    <property type="match status" value="1"/>
</dbReference>
<evidence type="ECO:0000256" key="3">
    <source>
        <dbReference type="ARBA" id="ARBA00023128"/>
    </source>
</evidence>
<evidence type="ECO:0000256" key="2">
    <source>
        <dbReference type="ARBA" id="ARBA00009540"/>
    </source>
</evidence>
<dbReference type="InterPro" id="IPR006571">
    <property type="entry name" value="TLDc_dom"/>
</dbReference>
<dbReference type="PANTHER" id="PTHR23354:SF62">
    <property type="entry name" value="MUSTARD, ISOFORM V"/>
    <property type="match status" value="1"/>
</dbReference>
<dbReference type="SMART" id="SM00584">
    <property type="entry name" value="TLDc"/>
    <property type="match status" value="1"/>
</dbReference>
<protein>
    <recommendedName>
        <fullName evidence="4">Oxidation resistance protein 1</fullName>
    </recommendedName>
</protein>
<evidence type="ECO:0000256" key="1">
    <source>
        <dbReference type="ARBA" id="ARBA00004173"/>
    </source>
</evidence>
<name>A0ABD3QV47_9STRA</name>
<dbReference type="EMBL" id="JABMIG020000010">
    <property type="protein sequence ID" value="KAL3804064.1"/>
    <property type="molecule type" value="Genomic_DNA"/>
</dbReference>